<name>A0ABS2GKD2_9FIRM</name>
<organism evidence="2 3">
    <name type="scientific">Hydrogenoanaerobacterium saccharovorans</name>
    <dbReference type="NCBI Taxonomy" id="474960"/>
    <lineage>
        <taxon>Bacteria</taxon>
        <taxon>Bacillati</taxon>
        <taxon>Bacillota</taxon>
        <taxon>Clostridia</taxon>
        <taxon>Eubacteriales</taxon>
        <taxon>Oscillospiraceae</taxon>
        <taxon>Hydrogenoanaerobacterium</taxon>
    </lineage>
</organism>
<dbReference type="RefSeq" id="WP_204720147.1">
    <property type="nucleotide sequence ID" value="NZ_JACSNR010000003.1"/>
</dbReference>
<keyword evidence="3" id="KW-1185">Reference proteome</keyword>
<evidence type="ECO:0000313" key="3">
    <source>
        <dbReference type="Proteomes" id="UP000724149"/>
    </source>
</evidence>
<keyword evidence="1" id="KW-0732">Signal</keyword>
<dbReference type="EMBL" id="JACSNR010000003">
    <property type="protein sequence ID" value="MBM6922942.1"/>
    <property type="molecule type" value="Genomic_DNA"/>
</dbReference>
<protein>
    <recommendedName>
        <fullName evidence="4">Lipoprotein</fullName>
    </recommendedName>
</protein>
<feature type="chain" id="PRO_5045952501" description="Lipoprotein" evidence="1">
    <location>
        <begin position="22"/>
        <end position="128"/>
    </location>
</feature>
<evidence type="ECO:0000256" key="1">
    <source>
        <dbReference type="SAM" id="SignalP"/>
    </source>
</evidence>
<sequence length="128" mass="13399">MQTAKYLAGAALLIISLAACGSTPAFNGSRTGNDEQFLLDYTMFNTTDSQELTAQAGDQIRADITVDGGELSVQIQKEGEEPLYSGDGIVASCDFAIGIEESGTYTITVTGDKAEGSAHFEVVSFGSK</sequence>
<proteinExistence type="predicted"/>
<evidence type="ECO:0000313" key="2">
    <source>
        <dbReference type="EMBL" id="MBM6922942.1"/>
    </source>
</evidence>
<reference evidence="2 3" key="1">
    <citation type="journal article" date="2021" name="Sci. Rep.">
        <title>The distribution of antibiotic resistance genes in chicken gut microbiota commensals.</title>
        <authorList>
            <person name="Juricova H."/>
            <person name="Matiasovicova J."/>
            <person name="Kubasova T."/>
            <person name="Cejkova D."/>
            <person name="Rychlik I."/>
        </authorList>
    </citation>
    <scope>NUCLEOTIDE SEQUENCE [LARGE SCALE GENOMIC DNA]</scope>
    <source>
        <strain evidence="2 3">An564</strain>
    </source>
</reference>
<dbReference type="PROSITE" id="PS51257">
    <property type="entry name" value="PROKAR_LIPOPROTEIN"/>
    <property type="match status" value="1"/>
</dbReference>
<gene>
    <name evidence="2" type="ORF">H9X81_04450</name>
</gene>
<dbReference type="Proteomes" id="UP000724149">
    <property type="component" value="Unassembled WGS sequence"/>
</dbReference>
<comment type="caution">
    <text evidence="2">The sequence shown here is derived from an EMBL/GenBank/DDBJ whole genome shotgun (WGS) entry which is preliminary data.</text>
</comment>
<accession>A0ABS2GKD2</accession>
<evidence type="ECO:0008006" key="4">
    <source>
        <dbReference type="Google" id="ProtNLM"/>
    </source>
</evidence>
<feature type="signal peptide" evidence="1">
    <location>
        <begin position="1"/>
        <end position="21"/>
    </location>
</feature>